<organism evidence="5">
    <name type="scientific">Siphoviridae sp. ctMAv2</name>
    <dbReference type="NCBI Taxonomy" id="2826258"/>
    <lineage>
        <taxon>Viruses</taxon>
        <taxon>Duplodnaviria</taxon>
        <taxon>Heunggongvirae</taxon>
        <taxon>Uroviricota</taxon>
        <taxon>Caudoviricetes</taxon>
    </lineage>
</organism>
<dbReference type="SUPFAM" id="SSF48452">
    <property type="entry name" value="TPR-like"/>
    <property type="match status" value="1"/>
</dbReference>
<evidence type="ECO:0000256" key="1">
    <source>
        <dbReference type="ARBA" id="ARBA00022737"/>
    </source>
</evidence>
<evidence type="ECO:0000259" key="4">
    <source>
        <dbReference type="PROSITE" id="PS50076"/>
    </source>
</evidence>
<dbReference type="Gene3D" id="1.25.40.10">
    <property type="entry name" value="Tetratricopeptide repeat domain"/>
    <property type="match status" value="1"/>
</dbReference>
<dbReference type="PRINTS" id="PR00625">
    <property type="entry name" value="JDOMAIN"/>
</dbReference>
<dbReference type="SUPFAM" id="SSF46565">
    <property type="entry name" value="Chaperone J-domain"/>
    <property type="match status" value="1"/>
</dbReference>
<protein>
    <submittedName>
        <fullName evidence="5">Chaperone protein</fullName>
    </submittedName>
</protein>
<accession>A0A8S5LS40</accession>
<dbReference type="Gene3D" id="1.10.287.110">
    <property type="entry name" value="DnaJ domain"/>
    <property type="match status" value="1"/>
</dbReference>
<keyword evidence="2 3" id="KW-0802">TPR repeat</keyword>
<dbReference type="Pfam" id="PF00226">
    <property type="entry name" value="DnaJ"/>
    <property type="match status" value="1"/>
</dbReference>
<dbReference type="SMART" id="SM00028">
    <property type="entry name" value="TPR"/>
    <property type="match status" value="2"/>
</dbReference>
<dbReference type="InterPro" id="IPR001623">
    <property type="entry name" value="DnaJ_domain"/>
</dbReference>
<feature type="domain" description="J" evidence="4">
    <location>
        <begin position="3"/>
        <end position="72"/>
    </location>
</feature>
<keyword evidence="1" id="KW-0677">Repeat</keyword>
<sequence>MVNYYELLEIPQNADKATIEQAIRKTRRVWNNRANNPDVTIRAEAERHVKEIAEAEKILLDVGKRQEYDEQLRQSPKSNVEDQTENAESNWEEEFFQAYNHDMNDYAAQIAQREVRLHERNGRAWFLYGEALRRGGNLEQGIDALKRASLLMEDASIYRQLGFAYADINQYGEAYKAFKNASLIDPSDYEFHSLAANCLRVVGMISEAIEEAKIAYSMNPNDEQVRFEYFAALHEDAMKAMSYNRSSGKHLIINRKQLDYVNDLLKIMSVVVPKNDEQCSRALEEIVKIAVDAESSKGGVFFRGSKPGYEYNYEVSNADTRSTGLH</sequence>
<dbReference type="PANTHER" id="PTHR45188:SF2">
    <property type="entry name" value="DNAJ HOMOLOG SUBFAMILY C MEMBER 7"/>
    <property type="match status" value="1"/>
</dbReference>
<dbReference type="InterPro" id="IPR036869">
    <property type="entry name" value="J_dom_sf"/>
</dbReference>
<reference evidence="5" key="1">
    <citation type="journal article" date="2021" name="Proc. Natl. Acad. Sci. U.S.A.">
        <title>A Catalog of Tens of Thousands of Viruses from Human Metagenomes Reveals Hidden Associations with Chronic Diseases.</title>
        <authorList>
            <person name="Tisza M.J."/>
            <person name="Buck C.B."/>
        </authorList>
    </citation>
    <scope>NUCLEOTIDE SEQUENCE</scope>
    <source>
        <strain evidence="5">CtMAv2</strain>
    </source>
</reference>
<dbReference type="PROSITE" id="PS50005">
    <property type="entry name" value="TPR"/>
    <property type="match status" value="1"/>
</dbReference>
<evidence type="ECO:0000256" key="3">
    <source>
        <dbReference type="PROSITE-ProRule" id="PRU00339"/>
    </source>
</evidence>
<evidence type="ECO:0000256" key="2">
    <source>
        <dbReference type="ARBA" id="ARBA00022803"/>
    </source>
</evidence>
<proteinExistence type="predicted"/>
<evidence type="ECO:0000313" key="5">
    <source>
        <dbReference type="EMBL" id="DAD72861.1"/>
    </source>
</evidence>
<dbReference type="PROSITE" id="PS50076">
    <property type="entry name" value="DNAJ_2"/>
    <property type="match status" value="1"/>
</dbReference>
<dbReference type="EMBL" id="BK014727">
    <property type="protein sequence ID" value="DAD72861.1"/>
    <property type="molecule type" value="Genomic_DNA"/>
</dbReference>
<dbReference type="InterPro" id="IPR019734">
    <property type="entry name" value="TPR_rpt"/>
</dbReference>
<dbReference type="PANTHER" id="PTHR45188">
    <property type="entry name" value="DNAJ PROTEIN P58IPK HOMOLOG"/>
    <property type="match status" value="1"/>
</dbReference>
<dbReference type="InterPro" id="IPR011990">
    <property type="entry name" value="TPR-like_helical_dom_sf"/>
</dbReference>
<feature type="repeat" description="TPR" evidence="3">
    <location>
        <begin position="155"/>
        <end position="188"/>
    </location>
</feature>
<name>A0A8S5LS40_9CAUD</name>